<dbReference type="GO" id="GO:0006020">
    <property type="term" value="P:inositol metabolic process"/>
    <property type="evidence" value="ECO:0007669"/>
    <property type="project" value="TreeGrafter"/>
</dbReference>
<feature type="binding site" evidence="5">
    <location>
        <position position="99"/>
    </location>
    <ligand>
        <name>Mg(2+)</name>
        <dbReference type="ChEBI" id="CHEBI:18420"/>
        <label>1</label>
        <note>catalytic</note>
    </ligand>
</feature>
<keyword evidence="2 5" id="KW-0479">Metal-binding</keyword>
<dbReference type="InterPro" id="IPR020583">
    <property type="entry name" value="Inositol_monoP_metal-BS"/>
</dbReference>
<evidence type="ECO:0000256" key="5">
    <source>
        <dbReference type="PIRSR" id="PIRSR600760-2"/>
    </source>
</evidence>
<dbReference type="EMBL" id="OCNJ01000007">
    <property type="protein sequence ID" value="SOD98140.1"/>
    <property type="molecule type" value="Genomic_DNA"/>
</dbReference>
<gene>
    <name evidence="6" type="ORF">SAMN05421508_107212</name>
</gene>
<evidence type="ECO:0000256" key="1">
    <source>
        <dbReference type="ARBA" id="ARBA00009759"/>
    </source>
</evidence>
<dbReference type="Proteomes" id="UP000219621">
    <property type="component" value="Unassembled WGS sequence"/>
</dbReference>
<protein>
    <submittedName>
        <fullName evidence="6">Myo-inositol-1(Or 4)-monophosphatase</fullName>
    </submittedName>
</protein>
<feature type="binding site" evidence="5">
    <location>
        <position position="100"/>
    </location>
    <ligand>
        <name>Mg(2+)</name>
        <dbReference type="ChEBI" id="CHEBI:18420"/>
        <label>1</label>
        <note>catalytic</note>
    </ligand>
</feature>
<dbReference type="GO" id="GO:0046872">
    <property type="term" value="F:metal ion binding"/>
    <property type="evidence" value="ECO:0007669"/>
    <property type="project" value="UniProtKB-KW"/>
</dbReference>
<feature type="binding site" evidence="5">
    <location>
        <position position="97"/>
    </location>
    <ligand>
        <name>Mg(2+)</name>
        <dbReference type="ChEBI" id="CHEBI:18420"/>
        <label>1</label>
        <note>catalytic</note>
    </ligand>
</feature>
<dbReference type="GO" id="GO:0007165">
    <property type="term" value="P:signal transduction"/>
    <property type="evidence" value="ECO:0007669"/>
    <property type="project" value="TreeGrafter"/>
</dbReference>
<dbReference type="Gene3D" id="3.30.540.10">
    <property type="entry name" value="Fructose-1,6-Bisphosphatase, subunit A, domain 1"/>
    <property type="match status" value="1"/>
</dbReference>
<dbReference type="PROSITE" id="PS00630">
    <property type="entry name" value="IMP_2"/>
    <property type="match status" value="1"/>
</dbReference>
<feature type="binding site" evidence="5">
    <location>
        <position position="80"/>
    </location>
    <ligand>
        <name>Mg(2+)</name>
        <dbReference type="ChEBI" id="CHEBI:18420"/>
        <label>1</label>
        <note>catalytic</note>
    </ligand>
</feature>
<keyword evidence="7" id="KW-1185">Reference proteome</keyword>
<dbReference type="InterPro" id="IPR020550">
    <property type="entry name" value="Inositol_monophosphatase_CS"/>
</dbReference>
<organism evidence="6 7">
    <name type="scientific">Caenispirillum bisanense</name>
    <dbReference type="NCBI Taxonomy" id="414052"/>
    <lineage>
        <taxon>Bacteria</taxon>
        <taxon>Pseudomonadati</taxon>
        <taxon>Pseudomonadota</taxon>
        <taxon>Alphaproteobacteria</taxon>
        <taxon>Rhodospirillales</taxon>
        <taxon>Novispirillaceae</taxon>
        <taxon>Caenispirillum</taxon>
    </lineage>
</organism>
<comment type="cofactor">
    <cofactor evidence="5">
        <name>Mg(2+)</name>
        <dbReference type="ChEBI" id="CHEBI:18420"/>
    </cofactor>
</comment>
<dbReference type="PRINTS" id="PR00377">
    <property type="entry name" value="IMPHPHTASES"/>
</dbReference>
<dbReference type="GO" id="GO:0008934">
    <property type="term" value="F:inositol monophosphate 1-phosphatase activity"/>
    <property type="evidence" value="ECO:0007669"/>
    <property type="project" value="TreeGrafter"/>
</dbReference>
<evidence type="ECO:0000256" key="3">
    <source>
        <dbReference type="ARBA" id="ARBA00022801"/>
    </source>
</evidence>
<dbReference type="InterPro" id="IPR000760">
    <property type="entry name" value="Inositol_monophosphatase-like"/>
</dbReference>
<evidence type="ECO:0000313" key="6">
    <source>
        <dbReference type="EMBL" id="SOD98140.1"/>
    </source>
</evidence>
<dbReference type="GO" id="GO:0046854">
    <property type="term" value="P:phosphatidylinositol phosphate biosynthetic process"/>
    <property type="evidence" value="ECO:0007669"/>
    <property type="project" value="InterPro"/>
</dbReference>
<evidence type="ECO:0000256" key="4">
    <source>
        <dbReference type="ARBA" id="ARBA00022842"/>
    </source>
</evidence>
<dbReference type="PANTHER" id="PTHR20854">
    <property type="entry name" value="INOSITOL MONOPHOSPHATASE"/>
    <property type="match status" value="1"/>
</dbReference>
<dbReference type="OrthoDB" id="7876138at2"/>
<name>A0A286GRI6_9PROT</name>
<dbReference type="PANTHER" id="PTHR20854:SF4">
    <property type="entry name" value="INOSITOL-1-MONOPHOSPHATASE-RELATED"/>
    <property type="match status" value="1"/>
</dbReference>
<reference evidence="6 7" key="1">
    <citation type="submission" date="2017-09" db="EMBL/GenBank/DDBJ databases">
        <authorList>
            <person name="Ehlers B."/>
            <person name="Leendertz F.H."/>
        </authorList>
    </citation>
    <scope>NUCLEOTIDE SEQUENCE [LARGE SCALE GENOMIC DNA]</scope>
    <source>
        <strain evidence="6 7">USBA 140</strain>
    </source>
</reference>
<accession>A0A286GRI6</accession>
<proteinExistence type="inferred from homology"/>
<keyword evidence="3" id="KW-0378">Hydrolase</keyword>
<dbReference type="Pfam" id="PF00459">
    <property type="entry name" value="Inositol_P"/>
    <property type="match status" value="1"/>
</dbReference>
<dbReference type="SUPFAM" id="SSF56655">
    <property type="entry name" value="Carbohydrate phosphatase"/>
    <property type="match status" value="1"/>
</dbReference>
<evidence type="ECO:0000313" key="7">
    <source>
        <dbReference type="Proteomes" id="UP000219621"/>
    </source>
</evidence>
<keyword evidence="4 5" id="KW-0460">Magnesium</keyword>
<dbReference type="PROSITE" id="PS00629">
    <property type="entry name" value="IMP_1"/>
    <property type="match status" value="1"/>
</dbReference>
<evidence type="ECO:0000256" key="2">
    <source>
        <dbReference type="ARBA" id="ARBA00022723"/>
    </source>
</evidence>
<sequence>MTGLTDPELREIELLAVDLARVAGAEASTMFGQTLSVRYKGDAENQMAGLDPVSEVDRTVEIMLRARLADRFPTHRIIGEEVAEPGGGSHSVAWALDPIDGTASFVNGFPLFAASIGVLHDGVPVCGAVWCASTHALRPGVYHARRGGPLRFEKEDPTTRSGLGLRRRLAGEPRPLARGALPWDSRKTGSAAVDCAFVAAGLLRVSRFETPNLWDVAGGIPLVLAAGGVVRWRDGDGRWHPFSRFAGDLGTWKHALILGDPEAVELRCAAE</sequence>
<dbReference type="RefSeq" id="WP_097280309.1">
    <property type="nucleotide sequence ID" value="NZ_OCNJ01000007.1"/>
</dbReference>
<feature type="binding site" evidence="5">
    <location>
        <position position="215"/>
    </location>
    <ligand>
        <name>Mg(2+)</name>
        <dbReference type="ChEBI" id="CHEBI:18420"/>
        <label>1</label>
        <note>catalytic</note>
    </ligand>
</feature>
<dbReference type="Gene3D" id="3.40.190.80">
    <property type="match status" value="1"/>
</dbReference>
<comment type="similarity">
    <text evidence="1">Belongs to the inositol monophosphatase superfamily.</text>
</comment>
<dbReference type="AlphaFoldDB" id="A0A286GRI6"/>